<dbReference type="Pfam" id="PF03724">
    <property type="entry name" value="META"/>
    <property type="match status" value="1"/>
</dbReference>
<dbReference type="InterPro" id="IPR005184">
    <property type="entry name" value="DUF306_Meta_HslJ"/>
</dbReference>
<dbReference type="Gene3D" id="2.40.128.270">
    <property type="match status" value="1"/>
</dbReference>
<comment type="caution">
    <text evidence="3">The sequence shown here is derived from an EMBL/GenBank/DDBJ whole genome shotgun (WGS) entry which is preliminary data.</text>
</comment>
<gene>
    <name evidence="3" type="ORF">CJ199_05930</name>
</gene>
<feature type="region of interest" description="Disordered" evidence="1">
    <location>
        <begin position="35"/>
        <end position="58"/>
    </location>
</feature>
<proteinExistence type="predicted"/>
<dbReference type="InterPro" id="IPR038670">
    <property type="entry name" value="HslJ-like_sf"/>
</dbReference>
<evidence type="ECO:0000259" key="2">
    <source>
        <dbReference type="Pfam" id="PF03724"/>
    </source>
</evidence>
<dbReference type="Proteomes" id="UP000235598">
    <property type="component" value="Unassembled WGS sequence"/>
</dbReference>
<evidence type="ECO:0000256" key="1">
    <source>
        <dbReference type="SAM" id="MobiDB-lite"/>
    </source>
</evidence>
<sequence length="152" mass="16391">MLGSTDALGATMRGVWAVLISSVLLLAGCSQGSSDNQFGGTGETQGAEETPDTNQTRILGRWEARDKSGAFLEFHDDGRVEGTTGCNGIVTRYTMNSNPDRNAARLEDYATTARGCPGVDEWLAHGREVEFDDTQMTVKDHSGKEVGKLFRS</sequence>
<evidence type="ECO:0000313" key="3">
    <source>
        <dbReference type="EMBL" id="PMD05549.1"/>
    </source>
</evidence>
<feature type="domain" description="DUF306" evidence="2">
    <location>
        <begin position="65"/>
        <end position="146"/>
    </location>
</feature>
<dbReference type="AlphaFoldDB" id="A0A2N6VN77"/>
<dbReference type="EMBL" id="PNHK01000002">
    <property type="protein sequence ID" value="PMD05549.1"/>
    <property type="molecule type" value="Genomic_DNA"/>
</dbReference>
<organism evidence="3 4">
    <name type="scientific">Brevibacterium paucivorans</name>
    <dbReference type="NCBI Taxonomy" id="170994"/>
    <lineage>
        <taxon>Bacteria</taxon>
        <taxon>Bacillati</taxon>
        <taxon>Actinomycetota</taxon>
        <taxon>Actinomycetes</taxon>
        <taxon>Micrococcales</taxon>
        <taxon>Brevibacteriaceae</taxon>
        <taxon>Brevibacterium</taxon>
    </lineage>
</organism>
<evidence type="ECO:0000313" key="4">
    <source>
        <dbReference type="Proteomes" id="UP000235598"/>
    </source>
</evidence>
<reference evidence="3 4" key="1">
    <citation type="submission" date="2017-09" db="EMBL/GenBank/DDBJ databases">
        <title>Bacterial strain isolated from the female urinary microbiota.</title>
        <authorList>
            <person name="Thomas-White K."/>
            <person name="Kumar N."/>
            <person name="Forster S."/>
            <person name="Putonti C."/>
            <person name="Lawley T."/>
            <person name="Wolfe A.J."/>
        </authorList>
    </citation>
    <scope>NUCLEOTIDE SEQUENCE [LARGE SCALE GENOMIC DNA]</scope>
    <source>
        <strain evidence="3 4">UMB1301</strain>
    </source>
</reference>
<accession>A0A2N6VN77</accession>
<protein>
    <recommendedName>
        <fullName evidence="2">DUF306 domain-containing protein</fullName>
    </recommendedName>
</protein>
<name>A0A2N6VN77_9MICO</name>